<organism evidence="9 10">
    <name type="scientific">Trichoderma asperellum</name>
    <name type="common">Filamentous fungus</name>
    <dbReference type="NCBI Taxonomy" id="101201"/>
    <lineage>
        <taxon>Eukaryota</taxon>
        <taxon>Fungi</taxon>
        <taxon>Dikarya</taxon>
        <taxon>Ascomycota</taxon>
        <taxon>Pezizomycotina</taxon>
        <taxon>Sordariomycetes</taxon>
        <taxon>Hypocreomycetidae</taxon>
        <taxon>Hypocreales</taxon>
        <taxon>Hypocreaceae</taxon>
        <taxon>Trichoderma</taxon>
    </lineage>
</organism>
<feature type="transmembrane region" description="Helical" evidence="7">
    <location>
        <begin position="265"/>
        <end position="284"/>
    </location>
</feature>
<evidence type="ECO:0000256" key="1">
    <source>
        <dbReference type="ARBA" id="ARBA00004141"/>
    </source>
</evidence>
<feature type="transmembrane region" description="Helical" evidence="7">
    <location>
        <begin position="133"/>
        <end position="151"/>
    </location>
</feature>
<dbReference type="Pfam" id="PF07690">
    <property type="entry name" value="MFS_1"/>
    <property type="match status" value="1"/>
</dbReference>
<dbReference type="PANTHER" id="PTHR23501">
    <property type="entry name" value="MAJOR FACILITATOR SUPERFAMILY"/>
    <property type="match status" value="1"/>
</dbReference>
<evidence type="ECO:0000259" key="8">
    <source>
        <dbReference type="PROSITE" id="PS50850"/>
    </source>
</evidence>
<comment type="caution">
    <text evidence="9">The sequence shown here is derived from an EMBL/GenBank/DDBJ whole genome shotgun (WGS) entry which is preliminary data.</text>
</comment>
<proteinExistence type="predicted"/>
<feature type="transmembrane region" description="Helical" evidence="7">
    <location>
        <begin position="189"/>
        <end position="212"/>
    </location>
</feature>
<reference evidence="9 10" key="1">
    <citation type="submission" date="2020-07" db="EMBL/GenBank/DDBJ databases">
        <title>Trichoderma asperellum IC-1 whole genome shotgun sequence.</title>
        <authorList>
            <person name="Kanamasa S."/>
            <person name="Takahashi H."/>
        </authorList>
    </citation>
    <scope>NUCLEOTIDE SEQUENCE [LARGE SCALE GENOMIC DNA]</scope>
    <source>
        <strain evidence="9 10">IC-1</strain>
    </source>
</reference>
<dbReference type="CDD" id="cd17502">
    <property type="entry name" value="MFS_Azr1_MDR_like"/>
    <property type="match status" value="1"/>
</dbReference>
<feature type="region of interest" description="Disordered" evidence="6">
    <location>
        <begin position="1"/>
        <end position="40"/>
    </location>
</feature>
<keyword evidence="2" id="KW-0813">Transport</keyword>
<dbReference type="FunFam" id="1.20.1720.10:FF:000012">
    <property type="entry name" value="MFS toxin efflux pump (AflT)"/>
    <property type="match status" value="1"/>
</dbReference>
<accession>A0A6V8QVV7</accession>
<feature type="transmembrane region" description="Helical" evidence="7">
    <location>
        <begin position="533"/>
        <end position="555"/>
    </location>
</feature>
<dbReference type="Proteomes" id="UP000517252">
    <property type="component" value="Unassembled WGS sequence"/>
</dbReference>
<feature type="compositionally biased region" description="Basic and acidic residues" evidence="6">
    <location>
        <begin position="31"/>
        <end position="40"/>
    </location>
</feature>
<dbReference type="InterPro" id="IPR036259">
    <property type="entry name" value="MFS_trans_sf"/>
</dbReference>
<feature type="transmembrane region" description="Helical" evidence="7">
    <location>
        <begin position="401"/>
        <end position="419"/>
    </location>
</feature>
<feature type="transmembrane region" description="Helical" evidence="7">
    <location>
        <begin position="375"/>
        <end position="392"/>
    </location>
</feature>
<evidence type="ECO:0000256" key="2">
    <source>
        <dbReference type="ARBA" id="ARBA00022448"/>
    </source>
</evidence>
<dbReference type="InterPro" id="IPR020846">
    <property type="entry name" value="MFS_dom"/>
</dbReference>
<evidence type="ECO:0000256" key="5">
    <source>
        <dbReference type="ARBA" id="ARBA00023136"/>
    </source>
</evidence>
<dbReference type="GO" id="GO:0005886">
    <property type="term" value="C:plasma membrane"/>
    <property type="evidence" value="ECO:0007669"/>
    <property type="project" value="TreeGrafter"/>
</dbReference>
<evidence type="ECO:0000313" key="9">
    <source>
        <dbReference type="EMBL" id="GFP55946.1"/>
    </source>
</evidence>
<dbReference type="Gene3D" id="1.20.1250.20">
    <property type="entry name" value="MFS general substrate transporter like domains"/>
    <property type="match status" value="1"/>
</dbReference>
<dbReference type="SUPFAM" id="SSF103473">
    <property type="entry name" value="MFS general substrate transporter"/>
    <property type="match status" value="1"/>
</dbReference>
<evidence type="ECO:0000256" key="7">
    <source>
        <dbReference type="SAM" id="Phobius"/>
    </source>
</evidence>
<feature type="transmembrane region" description="Helical" evidence="7">
    <location>
        <begin position="290"/>
        <end position="312"/>
    </location>
</feature>
<feature type="transmembrane region" description="Helical" evidence="7">
    <location>
        <begin position="461"/>
        <end position="483"/>
    </location>
</feature>
<evidence type="ECO:0000256" key="4">
    <source>
        <dbReference type="ARBA" id="ARBA00022989"/>
    </source>
</evidence>
<feature type="transmembrane region" description="Helical" evidence="7">
    <location>
        <begin position="224"/>
        <end position="244"/>
    </location>
</feature>
<feature type="domain" description="Major facilitator superfamily (MFS) profile" evidence="8">
    <location>
        <begin position="67"/>
        <end position="561"/>
    </location>
</feature>
<evidence type="ECO:0000256" key="3">
    <source>
        <dbReference type="ARBA" id="ARBA00022692"/>
    </source>
</evidence>
<dbReference type="InterPro" id="IPR011701">
    <property type="entry name" value="MFS"/>
</dbReference>
<keyword evidence="3 7" id="KW-0812">Transmembrane</keyword>
<sequence>MSKTPESEQVPEALDGKHIATSGVSEELSSDNEKTDETRSDAIVQEEALVSATDDSQYPTGLRLVIIVVALFLAVFLYAIDMTIVATAIPKITDDFHSLDEATWYGSAFFMTTAGFLSAWGKAYKYFPLKPSFLLAMFIFEVGSLICGVAPNSKALIVGRAITGVGAAGLGSGAYTIVGYSTTPAKRPLLMGIIGASYGIASVVGPVIGGVLMLADHATWRWCFYINLPIGGFSALIIFFFFTAPKEARPAPATPLEKFLQMDPLGIILAMAATISFILAFQYGGQEYPWSSSVVVGLLVGSVVITIAFVAVEILQTKDDRAMIPPRLMKQFNIWSLCLFTTFNAGTFFQAIYVLPIYFQSAYGVSATGSGVRSLPFIVPWVIASLVSSAVIQNTGIAKPWLPFGAALATVASGLFYTLDIGTSNGKWIGFQLLAGIGWGSNIQIPMITAQGTSNPADLSLITAIILFIVFQTVGGALFVSAAQGSLVAKLISELPSKAPSVNPAKVIAAGATGIRGVFPAEVIPGILESYLAGIRVAFAIMIAGAGFATVTSVIGKWNKLDKAAVKGAGGGA</sequence>
<keyword evidence="4 7" id="KW-1133">Transmembrane helix</keyword>
<feature type="transmembrane region" description="Helical" evidence="7">
    <location>
        <begin position="332"/>
        <end position="355"/>
    </location>
</feature>
<gene>
    <name evidence="9" type="ORF">TASIC1_0006011600</name>
</gene>
<dbReference type="EMBL" id="BLZH01000006">
    <property type="protein sequence ID" value="GFP55946.1"/>
    <property type="molecule type" value="Genomic_DNA"/>
</dbReference>
<dbReference type="PANTHER" id="PTHR23501:SF177">
    <property type="entry name" value="MAJOR FACILITATOR SUPERFAMILY (MFS) PROFILE DOMAIN-CONTAINING PROTEIN-RELATED"/>
    <property type="match status" value="1"/>
</dbReference>
<protein>
    <submittedName>
        <fullName evidence="9">Probable efflux pump gsfJ</fullName>
    </submittedName>
</protein>
<dbReference type="PROSITE" id="PS50850">
    <property type="entry name" value="MFS"/>
    <property type="match status" value="1"/>
</dbReference>
<feature type="transmembrane region" description="Helical" evidence="7">
    <location>
        <begin position="431"/>
        <end position="449"/>
    </location>
</feature>
<name>A0A6V8QVV7_TRIAP</name>
<dbReference type="AlphaFoldDB" id="A0A6V8QVV7"/>
<dbReference type="OrthoDB" id="10021397at2759"/>
<evidence type="ECO:0000256" key="6">
    <source>
        <dbReference type="SAM" id="MobiDB-lite"/>
    </source>
</evidence>
<keyword evidence="5 7" id="KW-0472">Membrane</keyword>
<evidence type="ECO:0000313" key="10">
    <source>
        <dbReference type="Proteomes" id="UP000517252"/>
    </source>
</evidence>
<comment type="subcellular location">
    <subcellularLocation>
        <location evidence="1">Membrane</location>
        <topology evidence="1">Multi-pass membrane protein</topology>
    </subcellularLocation>
</comment>
<feature type="transmembrane region" description="Helical" evidence="7">
    <location>
        <begin position="157"/>
        <end position="177"/>
    </location>
</feature>
<dbReference type="GO" id="GO:0022857">
    <property type="term" value="F:transmembrane transporter activity"/>
    <property type="evidence" value="ECO:0007669"/>
    <property type="project" value="InterPro"/>
</dbReference>
<feature type="transmembrane region" description="Helical" evidence="7">
    <location>
        <begin position="64"/>
        <end position="90"/>
    </location>
</feature>